<dbReference type="EMBL" id="OV696695">
    <property type="protein sequence ID" value="CAH1238721.1"/>
    <property type="molecule type" value="Genomic_DNA"/>
</dbReference>
<protein>
    <submittedName>
        <fullName evidence="1">Hypp5623 protein</fullName>
    </submittedName>
</protein>
<evidence type="ECO:0000313" key="1">
    <source>
        <dbReference type="EMBL" id="CAH1238721.1"/>
    </source>
</evidence>
<dbReference type="AlphaFoldDB" id="A0A8J9W3V0"/>
<dbReference type="Proteomes" id="UP000838412">
    <property type="component" value="Chromosome 10"/>
</dbReference>
<proteinExistence type="predicted"/>
<gene>
    <name evidence="1" type="primary">Hypp5623</name>
    <name evidence="1" type="ORF">BLAG_LOCUS3208</name>
</gene>
<evidence type="ECO:0000313" key="2">
    <source>
        <dbReference type="Proteomes" id="UP000838412"/>
    </source>
</evidence>
<organism evidence="1 2">
    <name type="scientific">Branchiostoma lanceolatum</name>
    <name type="common">Common lancelet</name>
    <name type="synonym">Amphioxus lanceolatum</name>
    <dbReference type="NCBI Taxonomy" id="7740"/>
    <lineage>
        <taxon>Eukaryota</taxon>
        <taxon>Metazoa</taxon>
        <taxon>Chordata</taxon>
        <taxon>Cephalochordata</taxon>
        <taxon>Leptocardii</taxon>
        <taxon>Amphioxiformes</taxon>
        <taxon>Branchiostomatidae</taxon>
        <taxon>Branchiostoma</taxon>
    </lineage>
</organism>
<name>A0A8J9W3V0_BRALA</name>
<accession>A0A8J9W3V0</accession>
<sequence length="104" mass="11800">MAEEESTGVWNLTTQLARTLKDAAFESYTAVTANGTYVFLNELITSEEECLRTDFDIPEVMELLYSSSGVLQQHLGWDILLASRTRRDYRLPTLPGTQGLRRVK</sequence>
<keyword evidence="2" id="KW-1185">Reference proteome</keyword>
<reference evidence="1" key="1">
    <citation type="submission" date="2022-01" db="EMBL/GenBank/DDBJ databases">
        <authorList>
            <person name="Braso-Vives M."/>
        </authorList>
    </citation>
    <scope>NUCLEOTIDE SEQUENCE</scope>
</reference>